<evidence type="ECO:0000256" key="2">
    <source>
        <dbReference type="ARBA" id="ARBA00037999"/>
    </source>
</evidence>
<dbReference type="InterPro" id="IPR015421">
    <property type="entry name" value="PyrdxlP-dep_Trfase_major"/>
</dbReference>
<dbReference type="RefSeq" id="WP_203302735.1">
    <property type="nucleotide sequence ID" value="NZ_JAAEBW010000004.1"/>
</dbReference>
<accession>A0ABS1ZG11</accession>
<feature type="domain" description="N-acetyltransferase" evidence="4">
    <location>
        <begin position="13"/>
        <end position="147"/>
    </location>
</feature>
<evidence type="ECO:0000313" key="5">
    <source>
        <dbReference type="EMBL" id="MBM1195404.1"/>
    </source>
</evidence>
<proteinExistence type="inferred from homology"/>
<dbReference type="Gene3D" id="3.90.1150.10">
    <property type="entry name" value="Aspartate Aminotransferase, domain 1"/>
    <property type="match status" value="1"/>
</dbReference>
<gene>
    <name evidence="5" type="ORF">GYN02_09460</name>
</gene>
<dbReference type="Gene3D" id="3.40.630.30">
    <property type="match status" value="1"/>
</dbReference>
<evidence type="ECO:0000256" key="1">
    <source>
        <dbReference type="ARBA" id="ARBA00022898"/>
    </source>
</evidence>
<dbReference type="InterPro" id="IPR015424">
    <property type="entry name" value="PyrdxlP-dep_Trfase"/>
</dbReference>
<dbReference type="EMBL" id="JAAEBW010000004">
    <property type="protein sequence ID" value="MBM1195404.1"/>
    <property type="molecule type" value="Genomic_DNA"/>
</dbReference>
<reference evidence="5 6" key="1">
    <citation type="submission" date="2020-01" db="EMBL/GenBank/DDBJ databases">
        <title>Comparative genomics of meat spoilage bacteria.</title>
        <authorList>
            <person name="Hilgarth M."/>
            <person name="Vogel R.F."/>
        </authorList>
    </citation>
    <scope>NUCLEOTIDE SEQUENCE [LARGE SCALE GENOMIC DNA]</scope>
    <source>
        <strain evidence="5 6">TMW2.2077</strain>
    </source>
</reference>
<dbReference type="SUPFAM" id="SSF55729">
    <property type="entry name" value="Acyl-CoA N-acyltransferases (Nat)"/>
    <property type="match status" value="1"/>
</dbReference>
<keyword evidence="1 3" id="KW-0663">Pyridoxal phosphate</keyword>
<dbReference type="Pfam" id="PF13302">
    <property type="entry name" value="Acetyltransf_3"/>
    <property type="match status" value="1"/>
</dbReference>
<organism evidence="5 6">
    <name type="scientific">Pseudomonas weihenstephanensis</name>
    <dbReference type="NCBI Taxonomy" id="1608994"/>
    <lineage>
        <taxon>Bacteria</taxon>
        <taxon>Pseudomonadati</taxon>
        <taxon>Pseudomonadota</taxon>
        <taxon>Gammaproteobacteria</taxon>
        <taxon>Pseudomonadales</taxon>
        <taxon>Pseudomonadaceae</taxon>
        <taxon>Pseudomonas</taxon>
    </lineage>
</organism>
<comment type="caution">
    <text evidence="5">The sequence shown here is derived from an EMBL/GenBank/DDBJ whole genome shotgun (WGS) entry which is preliminary data.</text>
</comment>
<dbReference type="CDD" id="cd00616">
    <property type="entry name" value="AHBA_syn"/>
    <property type="match status" value="1"/>
</dbReference>
<keyword evidence="6" id="KW-1185">Reference proteome</keyword>
<protein>
    <submittedName>
        <fullName evidence="5">GNAT family N-acetyltransferase</fullName>
    </submittedName>
</protein>
<dbReference type="InterPro" id="IPR016181">
    <property type="entry name" value="Acyl_CoA_acyltransferase"/>
</dbReference>
<dbReference type="InterPro" id="IPR015422">
    <property type="entry name" value="PyrdxlP-dep_Trfase_small"/>
</dbReference>
<name>A0ABS1ZG11_9PSED</name>
<dbReference type="InterPro" id="IPR000653">
    <property type="entry name" value="DegT/StrS_aminotransferase"/>
</dbReference>
<evidence type="ECO:0000259" key="4">
    <source>
        <dbReference type="Pfam" id="PF13302"/>
    </source>
</evidence>
<dbReference type="Proteomes" id="UP000809529">
    <property type="component" value="Unassembled WGS sequence"/>
</dbReference>
<sequence>MQSKSGKTIRLDLAVPDDAQFIHSLRVDPTYNTHLSHVTGGVASQAEWLKNYKLREAQGHEFYFVIRRIDNNVPVGTVRLYDFQPERASFSWGSWILNKDKTPKAAIESALLVYAVGFEELGFKSCHFEVRKENGGVIKFHERLGAQKVREDADNDYFVMTPAVYKSFLEKNSHFISVVKKMIPFLDLKSINAQYADELKAACSRVIDSGWYIQGNELKTFESAFAQYCGTEYSLGVANGLDALTLVLSAWKVLGKIQDGDEVIVPANTYIASILAISANGLVPVLVEPDLETYNLDVTLIEKAITPRTRAILPVHLYGRLVDMPALMTLAKRHDLLVLEDCAQSHGAHIDGTKAGNWGDAAGFSFYPGKNLGALGDAGAITTNDPILAETVLALRNYGSHEKYRNLYQGVNSRLDEIQAAVLSVKLNYLDKETQRRCEIAERYVAEIKNPLLVLPQVPEQGQHAWHLFVIRSAHRSEFQQYLQTQGVQTLIHYPIPPHKQQAYKELSELSLPVSELIHDQVVSLPMGPTLTDEQVTAVISACNTFAVRD</sequence>
<dbReference type="Gene3D" id="3.40.640.10">
    <property type="entry name" value="Type I PLP-dependent aspartate aminotransferase-like (Major domain)"/>
    <property type="match status" value="1"/>
</dbReference>
<evidence type="ECO:0000313" key="6">
    <source>
        <dbReference type="Proteomes" id="UP000809529"/>
    </source>
</evidence>
<evidence type="ECO:0000256" key="3">
    <source>
        <dbReference type="RuleBase" id="RU004508"/>
    </source>
</evidence>
<dbReference type="SUPFAM" id="SSF53383">
    <property type="entry name" value="PLP-dependent transferases"/>
    <property type="match status" value="1"/>
</dbReference>
<dbReference type="InterPro" id="IPR000182">
    <property type="entry name" value="GNAT_dom"/>
</dbReference>
<dbReference type="Pfam" id="PF01041">
    <property type="entry name" value="DegT_DnrJ_EryC1"/>
    <property type="match status" value="1"/>
</dbReference>
<comment type="similarity">
    <text evidence="2 3">Belongs to the DegT/DnrJ/EryC1 family.</text>
</comment>
<dbReference type="PANTHER" id="PTHR30244">
    <property type="entry name" value="TRANSAMINASE"/>
    <property type="match status" value="1"/>
</dbReference>
<dbReference type="PANTHER" id="PTHR30244:SF36">
    <property type="entry name" value="3-OXO-GLUCOSE-6-PHOSPHATE:GLUTAMATE AMINOTRANSFERASE"/>
    <property type="match status" value="1"/>
</dbReference>